<gene>
    <name evidence="1" type="ORF">GCM10023350_22720</name>
</gene>
<dbReference type="RefSeq" id="WP_345526889.1">
    <property type="nucleotide sequence ID" value="NZ_BAABKN010000014.1"/>
</dbReference>
<organism evidence="1 2">
    <name type="scientific">Nocardioides endophyticus</name>
    <dbReference type="NCBI Taxonomy" id="1353775"/>
    <lineage>
        <taxon>Bacteria</taxon>
        <taxon>Bacillati</taxon>
        <taxon>Actinomycetota</taxon>
        <taxon>Actinomycetes</taxon>
        <taxon>Propionibacteriales</taxon>
        <taxon>Nocardioidaceae</taxon>
        <taxon>Nocardioides</taxon>
    </lineage>
</organism>
<protein>
    <submittedName>
        <fullName evidence="1">Uncharacterized protein</fullName>
    </submittedName>
</protein>
<evidence type="ECO:0000313" key="1">
    <source>
        <dbReference type="EMBL" id="GAA4738083.1"/>
    </source>
</evidence>
<reference evidence="2" key="1">
    <citation type="journal article" date="2019" name="Int. J. Syst. Evol. Microbiol.">
        <title>The Global Catalogue of Microorganisms (GCM) 10K type strain sequencing project: providing services to taxonomists for standard genome sequencing and annotation.</title>
        <authorList>
            <consortium name="The Broad Institute Genomics Platform"/>
            <consortium name="The Broad Institute Genome Sequencing Center for Infectious Disease"/>
            <person name="Wu L."/>
            <person name="Ma J."/>
        </authorList>
    </citation>
    <scope>NUCLEOTIDE SEQUENCE [LARGE SCALE GENOMIC DNA]</scope>
    <source>
        <strain evidence="2">JCM 18532</strain>
    </source>
</reference>
<dbReference type="EMBL" id="BAABKN010000014">
    <property type="protein sequence ID" value="GAA4738083.1"/>
    <property type="molecule type" value="Genomic_DNA"/>
</dbReference>
<comment type="caution">
    <text evidence="1">The sequence shown here is derived from an EMBL/GenBank/DDBJ whole genome shotgun (WGS) entry which is preliminary data.</text>
</comment>
<dbReference type="Proteomes" id="UP001499882">
    <property type="component" value="Unassembled WGS sequence"/>
</dbReference>
<sequence length="79" mass="8176">MTADERGGTSLHARRIMVGAGTRIVAPFGMGDTSPATWDHVWAVNARSHALLATQALTTLADGGAMVVDGGMTTLALIR</sequence>
<name>A0ABP8YTU7_9ACTN</name>
<keyword evidence="2" id="KW-1185">Reference proteome</keyword>
<accession>A0ABP8YTU7</accession>
<evidence type="ECO:0000313" key="2">
    <source>
        <dbReference type="Proteomes" id="UP001499882"/>
    </source>
</evidence>
<proteinExistence type="predicted"/>